<dbReference type="SMART" id="SM00355">
    <property type="entry name" value="ZnF_C2H2"/>
    <property type="match status" value="3"/>
</dbReference>
<evidence type="ECO:0000256" key="4">
    <source>
        <dbReference type="ARBA" id="ARBA00022771"/>
    </source>
</evidence>
<dbReference type="GO" id="GO:0003677">
    <property type="term" value="F:DNA binding"/>
    <property type="evidence" value="ECO:0007669"/>
    <property type="project" value="UniProtKB-KW"/>
</dbReference>
<keyword evidence="5" id="KW-0862">Zinc</keyword>
<feature type="compositionally biased region" description="Acidic residues" evidence="9">
    <location>
        <begin position="442"/>
        <end position="451"/>
    </location>
</feature>
<keyword evidence="7" id="KW-0539">Nucleus</keyword>
<reference evidence="11" key="1">
    <citation type="submission" date="2021-07" db="EMBL/GenBank/DDBJ databases">
        <authorList>
            <person name="Catto M.A."/>
            <person name="Jacobson A."/>
            <person name="Kennedy G."/>
            <person name="Labadie P."/>
            <person name="Hunt B.G."/>
            <person name="Srinivasan R."/>
        </authorList>
    </citation>
    <scope>NUCLEOTIDE SEQUENCE</scope>
    <source>
        <strain evidence="11">PL_HMW_Pooled</strain>
        <tissue evidence="11">Head</tissue>
    </source>
</reference>
<dbReference type="PANTHER" id="PTHR16515">
    <property type="entry name" value="PR DOMAIN ZINC FINGER PROTEIN"/>
    <property type="match status" value="1"/>
</dbReference>
<dbReference type="Pfam" id="PF00096">
    <property type="entry name" value="zf-C2H2"/>
    <property type="match status" value="2"/>
</dbReference>
<dbReference type="GO" id="GO:0008270">
    <property type="term" value="F:zinc ion binding"/>
    <property type="evidence" value="ECO:0007669"/>
    <property type="project" value="UniProtKB-KW"/>
</dbReference>
<dbReference type="GO" id="GO:0005634">
    <property type="term" value="C:nucleus"/>
    <property type="evidence" value="ECO:0007669"/>
    <property type="project" value="UniProtKB-SubCell"/>
</dbReference>
<evidence type="ECO:0000256" key="6">
    <source>
        <dbReference type="ARBA" id="ARBA00023125"/>
    </source>
</evidence>
<sequence length="495" mass="55175">AKIDAHICPKPVPSFLFLESTIVSLMQSHTGKQKAFTSIRPLRCADCDDNHDFTSAASLLSHFAQHIITAEAGSHLDSSSTSCTSKKKKSESLMEQILQRTSKRVSPKKRVGSSGSGPPRLLPLNLQHIAGMCTPPLLRFFHKKVEPGDPEQGTNIYNNKEQQDVHLNQSSSCSSASSTSSTSSMNGRLTAKILNGSSVNLAKFDMQERLENCVLNLVSKRDIKRSVDRMIPDLPPLIPTKKLYTENCESWDCTSAGEEINPLTLCTVTIDDCENGTDIDEIKFDMSKKSGNRKQLAPKKISRQENDVIQELTSKLPEHTTLTSVDCPSPEREKPVSKKRYPCHICSKVFGWSTDLKRHILIHTGERPFKCKLCPSSFTRNFLLQKHESKVHNRSAGRFIVNGQLDAISLKLQSDEQKEKLISLLPSLETPFDISSKPLADTSEEEAEVEGDDRSSADENDNHNQKINNLSLEVQDPCRMKQNWPSPNLAQQALQ</sequence>
<feature type="domain" description="C2H2-type" evidence="10">
    <location>
        <begin position="369"/>
        <end position="397"/>
    </location>
</feature>
<evidence type="ECO:0000313" key="11">
    <source>
        <dbReference type="EMBL" id="KAK3911292.1"/>
    </source>
</evidence>
<evidence type="ECO:0000256" key="2">
    <source>
        <dbReference type="ARBA" id="ARBA00022723"/>
    </source>
</evidence>
<feature type="domain" description="C2H2-type" evidence="10">
    <location>
        <begin position="341"/>
        <end position="368"/>
    </location>
</feature>
<accession>A0AAE1GXZ2</accession>
<comment type="caution">
    <text evidence="11">The sequence shown here is derived from an EMBL/GenBank/DDBJ whole genome shotgun (WGS) entry which is preliminary data.</text>
</comment>
<gene>
    <name evidence="11" type="ORF">KUF71_021073</name>
</gene>
<evidence type="ECO:0000259" key="10">
    <source>
        <dbReference type="PROSITE" id="PS50157"/>
    </source>
</evidence>
<protein>
    <submittedName>
        <fullName evidence="11">Zinc finger and BTB domain-containing protein 49</fullName>
    </submittedName>
</protein>
<evidence type="ECO:0000256" key="7">
    <source>
        <dbReference type="ARBA" id="ARBA00023242"/>
    </source>
</evidence>
<keyword evidence="12" id="KW-1185">Reference proteome</keyword>
<feature type="compositionally biased region" description="Basic residues" evidence="9">
    <location>
        <begin position="101"/>
        <end position="111"/>
    </location>
</feature>
<dbReference type="PROSITE" id="PS00028">
    <property type="entry name" value="ZINC_FINGER_C2H2_1"/>
    <property type="match status" value="2"/>
</dbReference>
<dbReference type="InterPro" id="IPR013087">
    <property type="entry name" value="Znf_C2H2_type"/>
</dbReference>
<evidence type="ECO:0000256" key="8">
    <source>
        <dbReference type="PROSITE-ProRule" id="PRU00042"/>
    </source>
</evidence>
<evidence type="ECO:0000256" key="3">
    <source>
        <dbReference type="ARBA" id="ARBA00022737"/>
    </source>
</evidence>
<dbReference type="InterPro" id="IPR050331">
    <property type="entry name" value="Zinc_finger"/>
</dbReference>
<reference evidence="11" key="2">
    <citation type="journal article" date="2023" name="BMC Genomics">
        <title>Pest status, molecular evolution, and epigenetic factors derived from the genome assembly of Frankliniella fusca, a thysanopteran phytovirus vector.</title>
        <authorList>
            <person name="Catto M.A."/>
            <person name="Labadie P.E."/>
            <person name="Jacobson A.L."/>
            <person name="Kennedy G.G."/>
            <person name="Srinivasan R."/>
            <person name="Hunt B.G."/>
        </authorList>
    </citation>
    <scope>NUCLEOTIDE SEQUENCE</scope>
    <source>
        <strain evidence="11">PL_HMW_Pooled</strain>
    </source>
</reference>
<evidence type="ECO:0000256" key="9">
    <source>
        <dbReference type="SAM" id="MobiDB-lite"/>
    </source>
</evidence>
<feature type="region of interest" description="Disordered" evidence="9">
    <location>
        <begin position="435"/>
        <end position="495"/>
    </location>
</feature>
<dbReference type="InterPro" id="IPR036236">
    <property type="entry name" value="Znf_C2H2_sf"/>
</dbReference>
<keyword evidence="4 8" id="KW-0863">Zinc-finger</keyword>
<feature type="non-terminal residue" evidence="11">
    <location>
        <position position="1"/>
    </location>
</feature>
<dbReference type="EMBL" id="JAHWGI010000256">
    <property type="protein sequence ID" value="KAK3911292.1"/>
    <property type="molecule type" value="Genomic_DNA"/>
</dbReference>
<evidence type="ECO:0000313" key="12">
    <source>
        <dbReference type="Proteomes" id="UP001219518"/>
    </source>
</evidence>
<keyword evidence="6" id="KW-0238">DNA-binding</keyword>
<evidence type="ECO:0000256" key="1">
    <source>
        <dbReference type="ARBA" id="ARBA00004123"/>
    </source>
</evidence>
<feature type="region of interest" description="Disordered" evidence="9">
    <location>
        <begin position="165"/>
        <end position="185"/>
    </location>
</feature>
<dbReference type="Gene3D" id="3.30.160.60">
    <property type="entry name" value="Classic Zinc Finger"/>
    <property type="match status" value="2"/>
</dbReference>
<feature type="compositionally biased region" description="Low complexity" evidence="9">
    <location>
        <begin position="170"/>
        <end position="184"/>
    </location>
</feature>
<dbReference type="Proteomes" id="UP001219518">
    <property type="component" value="Unassembled WGS sequence"/>
</dbReference>
<keyword evidence="3" id="KW-0677">Repeat</keyword>
<dbReference type="GO" id="GO:0010468">
    <property type="term" value="P:regulation of gene expression"/>
    <property type="evidence" value="ECO:0007669"/>
    <property type="project" value="TreeGrafter"/>
</dbReference>
<feature type="compositionally biased region" description="Basic and acidic residues" evidence="9">
    <location>
        <begin position="452"/>
        <end position="464"/>
    </location>
</feature>
<proteinExistence type="predicted"/>
<dbReference type="AlphaFoldDB" id="A0AAE1GXZ2"/>
<keyword evidence="2" id="KW-0479">Metal-binding</keyword>
<dbReference type="PROSITE" id="PS50157">
    <property type="entry name" value="ZINC_FINGER_C2H2_2"/>
    <property type="match status" value="2"/>
</dbReference>
<evidence type="ECO:0000256" key="5">
    <source>
        <dbReference type="ARBA" id="ARBA00022833"/>
    </source>
</evidence>
<dbReference type="SUPFAM" id="SSF57667">
    <property type="entry name" value="beta-beta-alpha zinc fingers"/>
    <property type="match status" value="1"/>
</dbReference>
<name>A0AAE1GXZ2_9NEOP</name>
<comment type="subcellular location">
    <subcellularLocation>
        <location evidence="1">Nucleus</location>
    </subcellularLocation>
</comment>
<feature type="compositionally biased region" description="Polar residues" evidence="9">
    <location>
        <begin position="483"/>
        <end position="495"/>
    </location>
</feature>
<feature type="region of interest" description="Disordered" evidence="9">
    <location>
        <begin position="76"/>
        <end position="121"/>
    </location>
</feature>
<dbReference type="PANTHER" id="PTHR16515:SF49">
    <property type="entry name" value="GASTRULA ZINC FINGER PROTEIN XLCGF49.1-LIKE-RELATED"/>
    <property type="match status" value="1"/>
</dbReference>
<organism evidence="11 12">
    <name type="scientific">Frankliniella fusca</name>
    <dbReference type="NCBI Taxonomy" id="407009"/>
    <lineage>
        <taxon>Eukaryota</taxon>
        <taxon>Metazoa</taxon>
        <taxon>Ecdysozoa</taxon>
        <taxon>Arthropoda</taxon>
        <taxon>Hexapoda</taxon>
        <taxon>Insecta</taxon>
        <taxon>Pterygota</taxon>
        <taxon>Neoptera</taxon>
        <taxon>Paraneoptera</taxon>
        <taxon>Thysanoptera</taxon>
        <taxon>Terebrantia</taxon>
        <taxon>Thripoidea</taxon>
        <taxon>Thripidae</taxon>
        <taxon>Frankliniella</taxon>
    </lineage>
</organism>